<evidence type="ECO:0000313" key="2">
    <source>
        <dbReference type="EMBL" id="JAV14266.1"/>
    </source>
</evidence>
<dbReference type="AlphaFoldDB" id="A0A1L8E6G0"/>
<accession>A0A1L8E6G0</accession>
<feature type="transmembrane region" description="Helical" evidence="1">
    <location>
        <begin position="47"/>
        <end position="67"/>
    </location>
</feature>
<feature type="transmembrane region" description="Helical" evidence="1">
    <location>
        <begin position="12"/>
        <end position="35"/>
    </location>
</feature>
<name>A0A1L8E6G0_HAEIR</name>
<proteinExistence type="predicted"/>
<keyword evidence="1" id="KW-1133">Transmembrane helix</keyword>
<evidence type="ECO:0000256" key="1">
    <source>
        <dbReference type="SAM" id="Phobius"/>
    </source>
</evidence>
<dbReference type="EMBL" id="GFDG01004533">
    <property type="protein sequence ID" value="JAV14266.1"/>
    <property type="molecule type" value="Transcribed_RNA"/>
</dbReference>
<keyword evidence="1" id="KW-0472">Membrane</keyword>
<keyword evidence="1" id="KW-0812">Transmembrane</keyword>
<reference evidence="2" key="1">
    <citation type="submission" date="2017-01" db="EMBL/GenBank/DDBJ databases">
        <title>An insight into the sialome and mialome of the horn fly, Haematobia irritans.</title>
        <authorList>
            <person name="Breijo M."/>
            <person name="Boiani M."/>
            <person name="Ures X."/>
            <person name="Rocha S."/>
            <person name="Sequeira M."/>
            <person name="Ribeiro J.M."/>
        </authorList>
    </citation>
    <scope>NUCLEOTIDE SEQUENCE</scope>
</reference>
<organism evidence="2">
    <name type="scientific">Haematobia irritans</name>
    <name type="common">Horn fly</name>
    <name type="synonym">Conops irritans</name>
    <dbReference type="NCBI Taxonomy" id="7368"/>
    <lineage>
        <taxon>Eukaryota</taxon>
        <taxon>Metazoa</taxon>
        <taxon>Ecdysozoa</taxon>
        <taxon>Arthropoda</taxon>
        <taxon>Hexapoda</taxon>
        <taxon>Insecta</taxon>
        <taxon>Pterygota</taxon>
        <taxon>Neoptera</taxon>
        <taxon>Endopterygota</taxon>
        <taxon>Diptera</taxon>
        <taxon>Brachycera</taxon>
        <taxon>Muscomorpha</taxon>
        <taxon>Muscoidea</taxon>
        <taxon>Muscidae</taxon>
        <taxon>Haematobia</taxon>
    </lineage>
</organism>
<protein>
    <submittedName>
        <fullName evidence="2">Uncharacterized protein</fullName>
    </submittedName>
</protein>
<sequence>MVGIVVTISPNLSLYKIVVLPAASKPTINILISFLPKRPLNKFAKAFPMFALYISFTTCRKTLYFIYKYKKGFLFYIWNS</sequence>